<accession>A0AAE0A5P9</accession>
<feature type="domain" description="Disease resistance N-terminal" evidence="6">
    <location>
        <begin position="9"/>
        <end position="85"/>
    </location>
</feature>
<evidence type="ECO:0000256" key="3">
    <source>
        <dbReference type="ARBA" id="ARBA00022821"/>
    </source>
</evidence>
<dbReference type="SUPFAM" id="SSF52058">
    <property type="entry name" value="L domain-like"/>
    <property type="match status" value="1"/>
</dbReference>
<dbReference type="Gene3D" id="3.80.10.10">
    <property type="entry name" value="Ribonuclease Inhibitor"/>
    <property type="match status" value="3"/>
</dbReference>
<dbReference type="Pfam" id="PF23598">
    <property type="entry name" value="LRR_14"/>
    <property type="match status" value="1"/>
</dbReference>
<dbReference type="InterPro" id="IPR042197">
    <property type="entry name" value="Apaf_helical"/>
</dbReference>
<dbReference type="Pfam" id="PF00931">
    <property type="entry name" value="NB-ARC"/>
    <property type="match status" value="1"/>
</dbReference>
<dbReference type="InterPro" id="IPR058922">
    <property type="entry name" value="WHD_DRP"/>
</dbReference>
<protein>
    <submittedName>
        <fullName evidence="9">Uncharacterized protein</fullName>
    </submittedName>
</protein>
<dbReference type="Pfam" id="PF23559">
    <property type="entry name" value="WHD_DRP"/>
    <property type="match status" value="1"/>
</dbReference>
<dbReference type="Pfam" id="PF18052">
    <property type="entry name" value="Rx_N"/>
    <property type="match status" value="1"/>
</dbReference>
<evidence type="ECO:0000313" key="9">
    <source>
        <dbReference type="EMBL" id="KAK3204277.1"/>
    </source>
</evidence>
<keyword evidence="10" id="KW-1185">Reference proteome</keyword>
<evidence type="ECO:0000313" key="10">
    <source>
        <dbReference type="Proteomes" id="UP001281410"/>
    </source>
</evidence>
<dbReference type="Gene3D" id="3.40.50.300">
    <property type="entry name" value="P-loop containing nucleotide triphosphate hydrolases"/>
    <property type="match status" value="1"/>
</dbReference>
<dbReference type="InterPro" id="IPR002182">
    <property type="entry name" value="NB-ARC"/>
</dbReference>
<dbReference type="PRINTS" id="PR00364">
    <property type="entry name" value="DISEASERSIST"/>
</dbReference>
<dbReference type="SUPFAM" id="SSF52540">
    <property type="entry name" value="P-loop containing nucleoside triphosphate hydrolases"/>
    <property type="match status" value="1"/>
</dbReference>
<evidence type="ECO:0000259" key="8">
    <source>
        <dbReference type="Pfam" id="PF23598"/>
    </source>
</evidence>
<evidence type="ECO:0000259" key="7">
    <source>
        <dbReference type="Pfam" id="PF23559"/>
    </source>
</evidence>
<dbReference type="GO" id="GO:0005524">
    <property type="term" value="F:ATP binding"/>
    <property type="evidence" value="ECO:0007669"/>
    <property type="project" value="UniProtKB-KW"/>
</dbReference>
<organism evidence="9 10">
    <name type="scientific">Dipteronia sinensis</name>
    <dbReference type="NCBI Taxonomy" id="43782"/>
    <lineage>
        <taxon>Eukaryota</taxon>
        <taxon>Viridiplantae</taxon>
        <taxon>Streptophyta</taxon>
        <taxon>Embryophyta</taxon>
        <taxon>Tracheophyta</taxon>
        <taxon>Spermatophyta</taxon>
        <taxon>Magnoliopsida</taxon>
        <taxon>eudicotyledons</taxon>
        <taxon>Gunneridae</taxon>
        <taxon>Pentapetalae</taxon>
        <taxon>rosids</taxon>
        <taxon>malvids</taxon>
        <taxon>Sapindales</taxon>
        <taxon>Sapindaceae</taxon>
        <taxon>Hippocastanoideae</taxon>
        <taxon>Acereae</taxon>
        <taxon>Dipteronia</taxon>
    </lineage>
</organism>
<dbReference type="InterPro" id="IPR032675">
    <property type="entry name" value="LRR_dom_sf"/>
</dbReference>
<feature type="domain" description="Disease resistance protein winged helix" evidence="7">
    <location>
        <begin position="397"/>
        <end position="469"/>
    </location>
</feature>
<evidence type="ECO:0000256" key="1">
    <source>
        <dbReference type="ARBA" id="ARBA00022737"/>
    </source>
</evidence>
<dbReference type="EMBL" id="JANJYJ010000006">
    <property type="protein sequence ID" value="KAK3204277.1"/>
    <property type="molecule type" value="Genomic_DNA"/>
</dbReference>
<proteinExistence type="predicted"/>
<evidence type="ECO:0000256" key="2">
    <source>
        <dbReference type="ARBA" id="ARBA00022741"/>
    </source>
</evidence>
<dbReference type="PANTHER" id="PTHR36766:SF70">
    <property type="entry name" value="DISEASE RESISTANCE PROTEIN RGA4"/>
    <property type="match status" value="1"/>
</dbReference>
<dbReference type="InterPro" id="IPR055414">
    <property type="entry name" value="LRR_R13L4/SHOC2-like"/>
</dbReference>
<dbReference type="InterPro" id="IPR041118">
    <property type="entry name" value="Rx_N"/>
</dbReference>
<name>A0AAE0A5P9_9ROSI</name>
<dbReference type="InterPro" id="IPR036388">
    <property type="entry name" value="WH-like_DNA-bd_sf"/>
</dbReference>
<feature type="domain" description="NB-ARC" evidence="5">
    <location>
        <begin position="151"/>
        <end position="313"/>
    </location>
</feature>
<keyword evidence="1" id="KW-0677">Repeat</keyword>
<comment type="caution">
    <text evidence="9">The sequence shown here is derived from an EMBL/GenBank/DDBJ whole genome shotgun (WGS) entry which is preliminary data.</text>
</comment>
<dbReference type="GO" id="GO:0006952">
    <property type="term" value="P:defense response"/>
    <property type="evidence" value="ECO:0007669"/>
    <property type="project" value="UniProtKB-KW"/>
</dbReference>
<feature type="domain" description="Disease resistance R13L4/SHOC-2-like LRR" evidence="8">
    <location>
        <begin position="512"/>
        <end position="799"/>
    </location>
</feature>
<dbReference type="PANTHER" id="PTHR36766">
    <property type="entry name" value="PLANT BROAD-SPECTRUM MILDEW RESISTANCE PROTEIN RPW8"/>
    <property type="match status" value="1"/>
</dbReference>
<gene>
    <name evidence="9" type="ORF">Dsin_018323</name>
</gene>
<keyword evidence="4" id="KW-0067">ATP-binding</keyword>
<keyword evidence="2" id="KW-0547">Nucleotide-binding</keyword>
<sequence length="1034" mass="117766">MAGTVASPLLDVVCDRLDSHATALCKSTCFRNTRLKLSELQALLQDIESSGSDSNLSLRNWLSVLRDLAYDIDGIIDNWELSIGSCCFPSFAYTSKIDKDLKAVDKRLDFLLESFYKFVSGGFLSYNESVDNTLNIMDDEDVIFGRDFDLSDIVNTLYKNSNENSLHFIPIVGMGGIGKTLLAKRIYNDDKVKNHFHFRVWVSVCGNLDIATIAGAIAVENRTLRVRDETLFEPREVLRGIRFLIVLDNVWDDDGRNFEKLRAWLNVGHLGSCVLVTTRSSRVAALMGTVPVKHLTYLSDEESWALFRHLAFRSMGEYSAELENIGRNIVAKCKGLPLAVKSIGGLLRSKSIQEWLSIMGDDLWKLPEFKSHLLPVLKPSYDRLPSCLKQCFVYCLIFPKGYWINREKLVQLWIAEGFIRLKAGSEVLEDIADDYFMELLQQSFFHDLVRDDVGEVVAFRMHDFMHDLAQFVAEVECSIMSIGYSQGAHGYVRYSSLVSDFTQLTTSKSKKLRTLLLLSGKLENVSSLFQMYSLLRVLDLSHCGMIELPASIDTLKHLRYLNLSQTYIRRIPESISKLKQLQMLELSNCYNLEEIPKAICLLTNLRNIGIGSCCSLIHLPSGIGKLRLLRKLSAFILSKRRDCATLRELNMLDLGGKLIIKNLENVKILLDAREAKLHEKINIHSLELSWSFNAHMRGDISAQVVDILRPPQNLKFLCLRGYRGFMYPSWMNSGLPNLVKVCLINCNCLELPPLGQLANLKDLYVRRMSAVHIIGHEFYGNGSVRGFPCLQQLELHDMPNLLEWKSLTMAEIDGLTGIQEPFPCLEKLIVDGCHSLTFLPFIPNLKNLALRDSNVRLLHSLSRLRLLPSLVIDNFQDLNYFPGYYGNVNSIVKLTLHDCDNLKTVFEVAHIFPYVRHLSILNCDKLSSLAMRLRESKFLRKLDIVECPRLCDILDMQHLYSLVELTIVGCPFLTLSSKSIRFLRRLHSLVIKRCPGLERQLKREAGMDWFKILPVQNIETEIVEFTTDEDIFGD</sequence>
<dbReference type="GO" id="GO:0043531">
    <property type="term" value="F:ADP binding"/>
    <property type="evidence" value="ECO:0007669"/>
    <property type="project" value="InterPro"/>
</dbReference>
<evidence type="ECO:0000259" key="6">
    <source>
        <dbReference type="Pfam" id="PF18052"/>
    </source>
</evidence>
<dbReference type="InterPro" id="IPR027417">
    <property type="entry name" value="P-loop_NTPase"/>
</dbReference>
<dbReference type="Gene3D" id="1.10.8.430">
    <property type="entry name" value="Helical domain of apoptotic protease-activating factors"/>
    <property type="match status" value="1"/>
</dbReference>
<dbReference type="FunFam" id="1.10.10.10:FF:000322">
    <property type="entry name" value="Probable disease resistance protein At1g63360"/>
    <property type="match status" value="1"/>
</dbReference>
<dbReference type="Gene3D" id="1.20.5.4130">
    <property type="match status" value="1"/>
</dbReference>
<evidence type="ECO:0000256" key="4">
    <source>
        <dbReference type="ARBA" id="ARBA00022840"/>
    </source>
</evidence>
<keyword evidence="3" id="KW-0611">Plant defense</keyword>
<dbReference type="AlphaFoldDB" id="A0AAE0A5P9"/>
<dbReference type="GO" id="GO:0051707">
    <property type="term" value="P:response to other organism"/>
    <property type="evidence" value="ECO:0007669"/>
    <property type="project" value="UniProtKB-ARBA"/>
</dbReference>
<dbReference type="Gene3D" id="1.10.10.10">
    <property type="entry name" value="Winged helix-like DNA-binding domain superfamily/Winged helix DNA-binding domain"/>
    <property type="match status" value="1"/>
</dbReference>
<dbReference type="Proteomes" id="UP001281410">
    <property type="component" value="Unassembled WGS sequence"/>
</dbReference>
<reference evidence="9" key="1">
    <citation type="journal article" date="2023" name="Plant J.">
        <title>Genome sequences and population genomics provide insights into the demographic history, inbreeding, and mutation load of two 'living fossil' tree species of Dipteronia.</title>
        <authorList>
            <person name="Feng Y."/>
            <person name="Comes H.P."/>
            <person name="Chen J."/>
            <person name="Zhu S."/>
            <person name="Lu R."/>
            <person name="Zhang X."/>
            <person name="Li P."/>
            <person name="Qiu J."/>
            <person name="Olsen K.M."/>
            <person name="Qiu Y."/>
        </authorList>
    </citation>
    <scope>NUCLEOTIDE SEQUENCE</scope>
    <source>
        <strain evidence="9">NBL</strain>
    </source>
</reference>
<evidence type="ECO:0000259" key="5">
    <source>
        <dbReference type="Pfam" id="PF00931"/>
    </source>
</evidence>